<dbReference type="EMBL" id="JACIDX010000016">
    <property type="protein sequence ID" value="MBB3956725.1"/>
    <property type="molecule type" value="Genomic_DNA"/>
</dbReference>
<dbReference type="RefSeq" id="WP_168603283.1">
    <property type="nucleotide sequence ID" value="NZ_JACIDX010000016.1"/>
</dbReference>
<accession>A0A7W6G806</accession>
<evidence type="ECO:0000313" key="2">
    <source>
        <dbReference type="Proteomes" id="UP000548867"/>
    </source>
</evidence>
<dbReference type="Proteomes" id="UP000548867">
    <property type="component" value="Unassembled WGS sequence"/>
</dbReference>
<name>A0A7W6G806_9SPHN</name>
<dbReference type="InterPro" id="IPR018661">
    <property type="entry name" value="DUF2093"/>
</dbReference>
<dbReference type="Pfam" id="PF09866">
    <property type="entry name" value="DUF2093"/>
    <property type="match status" value="1"/>
</dbReference>
<sequence length="66" mass="7350">MLMNSPDRAAVLRYEPNGFTMLSRGNHVVCAVSGEAIALESLRYWSVEHQEAYATPELATKRLLGQ</sequence>
<evidence type="ECO:0008006" key="3">
    <source>
        <dbReference type="Google" id="ProtNLM"/>
    </source>
</evidence>
<proteinExistence type="predicted"/>
<reference evidence="1 2" key="1">
    <citation type="submission" date="2020-08" db="EMBL/GenBank/DDBJ databases">
        <title>Genomic Encyclopedia of Type Strains, Phase IV (KMG-IV): sequencing the most valuable type-strain genomes for metagenomic binning, comparative biology and taxonomic classification.</title>
        <authorList>
            <person name="Goeker M."/>
        </authorList>
    </citation>
    <scope>NUCLEOTIDE SEQUENCE [LARGE SCALE GENOMIC DNA]</scope>
    <source>
        <strain evidence="1 2">DSM 27057</strain>
    </source>
</reference>
<protein>
    <recommendedName>
        <fullName evidence="3">DUF2093 domain-containing protein</fullName>
    </recommendedName>
</protein>
<evidence type="ECO:0000313" key="1">
    <source>
        <dbReference type="EMBL" id="MBB3956725.1"/>
    </source>
</evidence>
<organism evidence="1 2">
    <name type="scientific">Novosphingobium sediminicola</name>
    <dbReference type="NCBI Taxonomy" id="563162"/>
    <lineage>
        <taxon>Bacteria</taxon>
        <taxon>Pseudomonadati</taxon>
        <taxon>Pseudomonadota</taxon>
        <taxon>Alphaproteobacteria</taxon>
        <taxon>Sphingomonadales</taxon>
        <taxon>Sphingomonadaceae</taxon>
        <taxon>Novosphingobium</taxon>
    </lineage>
</organism>
<comment type="caution">
    <text evidence="1">The sequence shown here is derived from an EMBL/GenBank/DDBJ whole genome shotgun (WGS) entry which is preliminary data.</text>
</comment>
<keyword evidence="2" id="KW-1185">Reference proteome</keyword>
<gene>
    <name evidence="1" type="ORF">GGR38_003691</name>
</gene>
<dbReference type="AlphaFoldDB" id="A0A7W6G806"/>